<dbReference type="SUPFAM" id="SSF52540">
    <property type="entry name" value="P-loop containing nucleoside triphosphate hydrolases"/>
    <property type="match status" value="1"/>
</dbReference>
<evidence type="ECO:0000256" key="2">
    <source>
        <dbReference type="ARBA" id="ARBA00022741"/>
    </source>
</evidence>
<dbReference type="PROSITE" id="PS50162">
    <property type="entry name" value="RECA_2"/>
    <property type="match status" value="1"/>
</dbReference>
<name>A0A8S5V187_9CAUD</name>
<dbReference type="EMBL" id="BK016180">
    <property type="protein sequence ID" value="DAG00367.1"/>
    <property type="molecule type" value="Genomic_DNA"/>
</dbReference>
<keyword evidence="2 6" id="KW-0547">Nucleotide-binding</keyword>
<proteinExistence type="inferred from homology"/>
<dbReference type="InterPro" id="IPR020584">
    <property type="entry name" value="DNA_recomb/repair_RecA_CS"/>
</dbReference>
<keyword evidence="6" id="KW-0227">DNA damage</keyword>
<keyword evidence="4 6" id="KW-0238">DNA-binding</keyword>
<dbReference type="InterPro" id="IPR003593">
    <property type="entry name" value="AAA+_ATPase"/>
</dbReference>
<comment type="similarity">
    <text evidence="1 6">Belongs to the RecA family.</text>
</comment>
<dbReference type="GO" id="GO:0005524">
    <property type="term" value="F:ATP binding"/>
    <property type="evidence" value="ECO:0007669"/>
    <property type="project" value="UniProtKB-KW"/>
</dbReference>
<dbReference type="GO" id="GO:0003697">
    <property type="term" value="F:single-stranded DNA binding"/>
    <property type="evidence" value="ECO:0007669"/>
    <property type="project" value="InterPro"/>
</dbReference>
<evidence type="ECO:0000256" key="1">
    <source>
        <dbReference type="ARBA" id="ARBA00009391"/>
    </source>
</evidence>
<dbReference type="PANTHER" id="PTHR45900:SF1">
    <property type="entry name" value="MITOCHONDRIAL DNA REPAIR PROTEIN RECA HOMOLOG-RELATED"/>
    <property type="match status" value="1"/>
</dbReference>
<dbReference type="SUPFAM" id="SSF54752">
    <property type="entry name" value="RecA protein, C-terminal domain"/>
    <property type="match status" value="1"/>
</dbReference>
<dbReference type="Gene3D" id="3.40.50.300">
    <property type="entry name" value="P-loop containing nucleotide triphosphate hydrolases"/>
    <property type="match status" value="1"/>
</dbReference>
<dbReference type="InterPro" id="IPR013765">
    <property type="entry name" value="DNA_recomb/repair_RecA"/>
</dbReference>
<dbReference type="SMART" id="SM00382">
    <property type="entry name" value="AAA"/>
    <property type="match status" value="1"/>
</dbReference>
<dbReference type="GO" id="GO:0140664">
    <property type="term" value="F:ATP-dependent DNA damage sensor activity"/>
    <property type="evidence" value="ECO:0007669"/>
    <property type="project" value="InterPro"/>
</dbReference>
<evidence type="ECO:0000256" key="6">
    <source>
        <dbReference type="RuleBase" id="RU004527"/>
    </source>
</evidence>
<dbReference type="InterPro" id="IPR023400">
    <property type="entry name" value="RecA_C_sf"/>
</dbReference>
<evidence type="ECO:0000259" key="8">
    <source>
        <dbReference type="PROSITE" id="PS50163"/>
    </source>
</evidence>
<feature type="domain" description="RecA family profile 2" evidence="8">
    <location>
        <begin position="192"/>
        <end position="265"/>
    </location>
</feature>
<dbReference type="Pfam" id="PF00154">
    <property type="entry name" value="RecA_N"/>
    <property type="match status" value="1"/>
</dbReference>
<dbReference type="Pfam" id="PF21096">
    <property type="entry name" value="RecA_C"/>
    <property type="match status" value="1"/>
</dbReference>
<keyword evidence="5 6" id="KW-0233">DNA recombination</keyword>
<dbReference type="InterPro" id="IPR020588">
    <property type="entry name" value="RecA_ATP-bd"/>
</dbReference>
<dbReference type="GO" id="GO:0006281">
    <property type="term" value="P:DNA repair"/>
    <property type="evidence" value="ECO:0007669"/>
    <property type="project" value="InterPro"/>
</dbReference>
<evidence type="ECO:0000256" key="4">
    <source>
        <dbReference type="ARBA" id="ARBA00023125"/>
    </source>
</evidence>
<keyword evidence="3 6" id="KW-0067">ATP-binding</keyword>
<accession>A0A8S5V187</accession>
<organism evidence="9">
    <name type="scientific">Siphoviridae sp. ct3r22</name>
    <dbReference type="NCBI Taxonomy" id="2825325"/>
    <lineage>
        <taxon>Viruses</taxon>
        <taxon>Duplodnaviria</taxon>
        <taxon>Heunggongvirae</taxon>
        <taxon>Uroviricota</taxon>
        <taxon>Caudoviricetes</taxon>
    </lineage>
</organism>
<evidence type="ECO:0000259" key="7">
    <source>
        <dbReference type="PROSITE" id="PS50162"/>
    </source>
</evidence>
<feature type="domain" description="RecA family profile 1" evidence="7">
    <location>
        <begin position="25"/>
        <end position="185"/>
    </location>
</feature>
<dbReference type="InterPro" id="IPR049261">
    <property type="entry name" value="RecA-like_C"/>
</dbReference>
<dbReference type="InterPro" id="IPR027417">
    <property type="entry name" value="P-loop_NTPase"/>
</dbReference>
<dbReference type="Gene3D" id="3.30.250.10">
    <property type="entry name" value="RecA protein, C-terminal domain"/>
    <property type="match status" value="1"/>
</dbReference>
<dbReference type="PROSITE" id="PS00321">
    <property type="entry name" value="RECA_1"/>
    <property type="match status" value="1"/>
</dbReference>
<evidence type="ECO:0000256" key="5">
    <source>
        <dbReference type="ARBA" id="ARBA00023172"/>
    </source>
</evidence>
<reference evidence="9" key="1">
    <citation type="journal article" date="2021" name="Proc. Natl. Acad. Sci. U.S.A.">
        <title>A Catalog of Tens of Thousands of Viruses from Human Metagenomes Reveals Hidden Associations with Chronic Diseases.</title>
        <authorList>
            <person name="Tisza M.J."/>
            <person name="Buck C.B."/>
        </authorList>
    </citation>
    <scope>NUCLEOTIDE SEQUENCE</scope>
    <source>
        <strain evidence="9">Ct3r22</strain>
    </source>
</reference>
<dbReference type="PRINTS" id="PR00142">
    <property type="entry name" value="RECA"/>
</dbReference>
<dbReference type="InterPro" id="IPR020587">
    <property type="entry name" value="RecA_monomer-monomer_interface"/>
</dbReference>
<evidence type="ECO:0000256" key="3">
    <source>
        <dbReference type="ARBA" id="ARBA00022840"/>
    </source>
</evidence>
<dbReference type="PROSITE" id="PS50163">
    <property type="entry name" value="RECA_3"/>
    <property type="match status" value="1"/>
</dbReference>
<dbReference type="GO" id="GO:0006310">
    <property type="term" value="P:DNA recombination"/>
    <property type="evidence" value="ECO:0007669"/>
    <property type="project" value="UniProtKB-KW"/>
</dbReference>
<protein>
    <submittedName>
        <fullName evidence="9">Protein recA</fullName>
    </submittedName>
</protein>
<sequence length="326" mass="35737">MALDKFLSTIEKRLGQGIVVTKKIEVETISSGSLSFDEVLGGGFANARIHEIYGPPSSGKSTAALHLCKEVQKRGKAVFYVDTEQSLDLEYAKKIGLDLDKDKFLLSQPDTAESALEAVRLGLEEPEIGIVVLDSVAGLVPQCVIEGDVGDAKIGLIARLMSAQLGIFKNICNKNKNILLCINQVRQKINGGFGFGPTTTTPGGEALKFYSTQRVEFARISTDKSGDIAVANKTKIKIVKNKIAPPLRTCEVMLRFGVGFDIVQETVELAVKFGLCQKKGAWFYYGDDYRLGQGMDNVREALLQDKELFEEINESVKEKMSCIQED</sequence>
<dbReference type="PANTHER" id="PTHR45900">
    <property type="entry name" value="RECA"/>
    <property type="match status" value="1"/>
</dbReference>
<evidence type="ECO:0000313" key="9">
    <source>
        <dbReference type="EMBL" id="DAG00367.1"/>
    </source>
</evidence>
<dbReference type="InterPro" id="IPR049428">
    <property type="entry name" value="RecA-like_N"/>
</dbReference>